<comment type="caution">
    <text evidence="3">The sequence shown here is derived from an EMBL/GenBank/DDBJ whole genome shotgun (WGS) entry which is preliminary data.</text>
</comment>
<keyword evidence="2" id="KW-0472">Membrane</keyword>
<dbReference type="EMBL" id="CAUYUJ010003851">
    <property type="protein sequence ID" value="CAK0807111.1"/>
    <property type="molecule type" value="Genomic_DNA"/>
</dbReference>
<organism evidence="3 4">
    <name type="scientific">Prorocentrum cordatum</name>
    <dbReference type="NCBI Taxonomy" id="2364126"/>
    <lineage>
        <taxon>Eukaryota</taxon>
        <taxon>Sar</taxon>
        <taxon>Alveolata</taxon>
        <taxon>Dinophyceae</taxon>
        <taxon>Prorocentrales</taxon>
        <taxon>Prorocentraceae</taxon>
        <taxon>Prorocentrum</taxon>
    </lineage>
</organism>
<dbReference type="InterPro" id="IPR036259">
    <property type="entry name" value="MFS_trans_sf"/>
</dbReference>
<dbReference type="InterPro" id="IPR051951">
    <property type="entry name" value="UNC-93_regulatory"/>
</dbReference>
<proteinExistence type="inferred from homology"/>
<keyword evidence="2" id="KW-0812">Transmembrane</keyword>
<feature type="transmembrane region" description="Helical" evidence="2">
    <location>
        <begin position="319"/>
        <end position="339"/>
    </location>
</feature>
<sequence length="555" mass="58497">VWLNFLLCLPCTRPEQSMAQAREGGTPLAPNREDVESISVSQQIAPMAMARMYRREFLIMSVAFGLNHATVTTPIIYASSVLTNSTGQGSNAVLYVATLIVSLLFSNPLFSLLGSKKGLSISMVLYAVYVFLFAAAANACMDRDAKGKCVTGGAVQSIAAYVGATIGGCGAGLLWTCQGAFFASSAHRLAEVELKDRGAMTAELAGTFGVIFLGFEAGVRALTTLLHVYAKLSYPVVFYLYSALALSSAVAFMASATELQSGANAPKAEVCTKVLAAVRMWRDPKLWLLMSTNVTFGFAAAWLGGYVGENILSQALSSGFIGFAGALLSALAAVLSRVLGWVSQRTGKGPVLLMGAVCFALLGVLSKVGDPAKWHWGVLVFYMCMGVGRAVYESTNKAIFADFFPSPEQGPGVFANVFVFGTGSSAAAFLLGALEKTKYEFPVQLARLAVQGYRHGRFVSLGGVVVGPFHVTNGVVAGCGLATTMVRISAIPALDALQLPPGITLDVYITITVSAATGPIPTLLVTSLRPRPTSGRPSRPIWVRSSCTSCCFSPR</sequence>
<evidence type="ECO:0000256" key="2">
    <source>
        <dbReference type="SAM" id="Phobius"/>
    </source>
</evidence>
<dbReference type="PANTHER" id="PTHR19444:SF13">
    <property type="entry name" value="PROTEIN UNC-93 HOMOLOG A"/>
    <property type="match status" value="1"/>
</dbReference>
<feature type="transmembrane region" description="Helical" evidence="2">
    <location>
        <begin position="413"/>
        <end position="434"/>
    </location>
</feature>
<feature type="transmembrane region" description="Helical" evidence="2">
    <location>
        <begin position="236"/>
        <end position="257"/>
    </location>
</feature>
<feature type="transmembrane region" description="Helical" evidence="2">
    <location>
        <begin position="374"/>
        <end position="392"/>
    </location>
</feature>
<feature type="transmembrane region" description="Helical" evidence="2">
    <location>
        <begin position="204"/>
        <end position="230"/>
    </location>
</feature>
<feature type="non-terminal residue" evidence="3">
    <location>
        <position position="1"/>
    </location>
</feature>
<feature type="transmembrane region" description="Helical" evidence="2">
    <location>
        <begin position="92"/>
        <end position="112"/>
    </location>
</feature>
<feature type="transmembrane region" description="Helical" evidence="2">
    <location>
        <begin position="286"/>
        <end position="307"/>
    </location>
</feature>
<feature type="transmembrane region" description="Helical" evidence="2">
    <location>
        <begin position="57"/>
        <end position="80"/>
    </location>
</feature>
<dbReference type="Gene3D" id="1.20.1250.20">
    <property type="entry name" value="MFS general substrate transporter like domains"/>
    <property type="match status" value="1"/>
</dbReference>
<dbReference type="PANTHER" id="PTHR19444">
    <property type="entry name" value="UNC-93 RELATED"/>
    <property type="match status" value="1"/>
</dbReference>
<keyword evidence="4" id="KW-1185">Reference proteome</keyword>
<protein>
    <submittedName>
        <fullName evidence="3">Uncharacterized protein</fullName>
    </submittedName>
</protein>
<comment type="similarity">
    <text evidence="1">Belongs to the unc-93 family.</text>
</comment>
<feature type="transmembrane region" description="Helical" evidence="2">
    <location>
        <begin position="158"/>
        <end position="183"/>
    </location>
</feature>
<gene>
    <name evidence="3" type="ORF">PCOR1329_LOCUS13091</name>
</gene>
<evidence type="ECO:0000256" key="1">
    <source>
        <dbReference type="ARBA" id="ARBA00009172"/>
    </source>
</evidence>
<keyword evidence="2" id="KW-1133">Transmembrane helix</keyword>
<dbReference type="Proteomes" id="UP001189429">
    <property type="component" value="Unassembled WGS sequence"/>
</dbReference>
<accession>A0ABN9QP33</accession>
<feature type="transmembrane region" description="Helical" evidence="2">
    <location>
        <begin position="351"/>
        <end position="368"/>
    </location>
</feature>
<name>A0ABN9QP33_9DINO</name>
<evidence type="ECO:0000313" key="3">
    <source>
        <dbReference type="EMBL" id="CAK0807111.1"/>
    </source>
</evidence>
<dbReference type="SUPFAM" id="SSF103473">
    <property type="entry name" value="MFS general substrate transporter"/>
    <property type="match status" value="1"/>
</dbReference>
<dbReference type="Pfam" id="PF07690">
    <property type="entry name" value="MFS_1"/>
    <property type="match status" value="1"/>
</dbReference>
<dbReference type="InterPro" id="IPR011701">
    <property type="entry name" value="MFS"/>
</dbReference>
<evidence type="ECO:0000313" key="4">
    <source>
        <dbReference type="Proteomes" id="UP001189429"/>
    </source>
</evidence>
<feature type="transmembrane region" description="Helical" evidence="2">
    <location>
        <begin position="119"/>
        <end position="138"/>
    </location>
</feature>
<reference evidence="3" key="1">
    <citation type="submission" date="2023-10" db="EMBL/GenBank/DDBJ databases">
        <authorList>
            <person name="Chen Y."/>
            <person name="Shah S."/>
            <person name="Dougan E. K."/>
            <person name="Thang M."/>
            <person name="Chan C."/>
        </authorList>
    </citation>
    <scope>NUCLEOTIDE SEQUENCE [LARGE SCALE GENOMIC DNA]</scope>
</reference>